<dbReference type="Proteomes" id="UP000315363">
    <property type="component" value="Unassembled WGS sequence"/>
</dbReference>
<comment type="caution">
    <text evidence="4">The sequence shown here is derived from an EMBL/GenBank/DDBJ whole genome shotgun (WGS) entry which is preliminary data.</text>
</comment>
<keyword evidence="5" id="KW-1185">Reference proteome</keyword>
<evidence type="ECO:0000256" key="1">
    <source>
        <dbReference type="ARBA" id="ARBA00008779"/>
    </source>
</evidence>
<evidence type="ECO:0000259" key="3">
    <source>
        <dbReference type="Pfam" id="PF00884"/>
    </source>
</evidence>
<keyword evidence="2" id="KW-0378">Hydrolase</keyword>
<protein>
    <submittedName>
        <fullName evidence="4">Arylsulfatase A-like enzyme</fullName>
    </submittedName>
</protein>
<sequence>MKNTKLKIQGLLFIVMISLPFPFYCQEDNKSKKPNVVYILTDQWRSSALGYTGNPDVKTPNLDKFSKEAVNFSNAVSVSPVCTPHRAALMTGRYPTTTGMFLNDLYLPDEELCMAEIFKSVGYSTGYLGKWHLDGHGRLNNVAPERRQGFDYWKALECSHDYNKMAYYENNDPQMKYWEGFSPFSIAEDANNYMDEHSKDDNPFLLFVSIATPHFPHNNAPQEYKDLYPESGLTLAPNVPEEWESAARKELQGYYAQCTVSDEAIGSILNKIKELGIWENTIIVYTADHGEMMGAHGVRPFAKQLAWDESIKVPFLISYPAIGENKGLVINAPINTPDILPSLLGLTEIEIPTTIEGENLSTLIKSPDPKKDRTALVMSVCPIAEEYIYQEYRAIRTKQYTYVRTPENTTMLFDNIEDPFQMNNLIGNSDFEALHIELDDKLKKALQGIGDENFQNRDYYLKKWNLKLSDRNHAIDYFGFEEDKGVVQTPRLN</sequence>
<comment type="similarity">
    <text evidence="1">Belongs to the sulfatase family.</text>
</comment>
<dbReference type="Gene3D" id="3.40.720.10">
    <property type="entry name" value="Alkaline Phosphatase, subunit A"/>
    <property type="match status" value="1"/>
</dbReference>
<proteinExistence type="inferred from homology"/>
<organism evidence="4 5">
    <name type="scientific">Arenibacter algicola</name>
    <dbReference type="NCBI Taxonomy" id="616991"/>
    <lineage>
        <taxon>Bacteria</taxon>
        <taxon>Pseudomonadati</taxon>
        <taxon>Bacteroidota</taxon>
        <taxon>Flavobacteriia</taxon>
        <taxon>Flavobacteriales</taxon>
        <taxon>Flavobacteriaceae</taxon>
        <taxon>Arenibacter</taxon>
    </lineage>
</organism>
<dbReference type="Gene3D" id="3.30.1120.10">
    <property type="match status" value="1"/>
</dbReference>
<evidence type="ECO:0000313" key="5">
    <source>
        <dbReference type="Proteomes" id="UP000315363"/>
    </source>
</evidence>
<evidence type="ECO:0000313" key="4">
    <source>
        <dbReference type="EMBL" id="TQO37498.1"/>
    </source>
</evidence>
<gene>
    <name evidence="4" type="ORF">GQ41_2106</name>
</gene>
<dbReference type="Pfam" id="PF00884">
    <property type="entry name" value="Sulfatase"/>
    <property type="match status" value="1"/>
</dbReference>
<dbReference type="InterPro" id="IPR017850">
    <property type="entry name" value="Alkaline_phosphatase_core_sf"/>
</dbReference>
<reference evidence="4 5" key="1">
    <citation type="submission" date="2019-06" db="EMBL/GenBank/DDBJ databases">
        <title>A large-scale integrated study on North Sea by COGITO (Coastal Microbe Genomic &amp; Taxonomic Observatory).</title>
        <authorList>
            <person name="Teeling H."/>
        </authorList>
    </citation>
    <scope>NUCLEOTIDE SEQUENCE [LARGE SCALE GENOMIC DNA]</scope>
    <source>
        <strain evidence="4 5">MAR_2009_79</strain>
    </source>
</reference>
<dbReference type="InterPro" id="IPR000917">
    <property type="entry name" value="Sulfatase_N"/>
</dbReference>
<dbReference type="PANTHER" id="PTHR42693:SF53">
    <property type="entry name" value="ENDO-4-O-SULFATASE"/>
    <property type="match status" value="1"/>
</dbReference>
<dbReference type="InterPro" id="IPR050738">
    <property type="entry name" value="Sulfatase"/>
</dbReference>
<name>A0ABY3AC77_9FLAO</name>
<dbReference type="CDD" id="cd16034">
    <property type="entry name" value="sulfatase_like"/>
    <property type="match status" value="1"/>
</dbReference>
<dbReference type="PANTHER" id="PTHR42693">
    <property type="entry name" value="ARYLSULFATASE FAMILY MEMBER"/>
    <property type="match status" value="1"/>
</dbReference>
<dbReference type="SUPFAM" id="SSF53649">
    <property type="entry name" value="Alkaline phosphatase-like"/>
    <property type="match status" value="1"/>
</dbReference>
<evidence type="ECO:0000256" key="2">
    <source>
        <dbReference type="ARBA" id="ARBA00022801"/>
    </source>
</evidence>
<dbReference type="EMBL" id="VHIF01000001">
    <property type="protein sequence ID" value="TQO37498.1"/>
    <property type="molecule type" value="Genomic_DNA"/>
</dbReference>
<dbReference type="RefSeq" id="WP_142189399.1">
    <property type="nucleotide sequence ID" value="NZ_VHIF01000001.1"/>
</dbReference>
<accession>A0ABY3AC77</accession>
<feature type="domain" description="Sulfatase N-terminal" evidence="3">
    <location>
        <begin position="34"/>
        <end position="348"/>
    </location>
</feature>